<keyword evidence="2" id="KW-0812">Transmembrane</keyword>
<name>A0ABT9R8G9_9ACTN</name>
<dbReference type="SUPFAM" id="SSF56399">
    <property type="entry name" value="ADP-ribosylation"/>
    <property type="match status" value="1"/>
</dbReference>
<feature type="compositionally biased region" description="Pro residues" evidence="1">
    <location>
        <begin position="185"/>
        <end position="196"/>
    </location>
</feature>
<evidence type="ECO:0000313" key="6">
    <source>
        <dbReference type="Proteomes" id="UP001230426"/>
    </source>
</evidence>
<sequence length="357" mass="39043">MALQPPAELAAFANIVGVPWPVCDEDKMHESGQQWISCGTTLARASAAADAHAVRTVSRNEGGDVRAFERDWEKNSGRNGDAVSAAMLIGSALQITAMAVLALKVALIVIIVRFAVNMSRLVTAAGPTSGASLTAIPAVVGGARLAVRQAVRRIVDLLKRSALRLFGQASKLLRKSSARQQAAPGPQPPKRPPTPLRGPDNYLESAVDKNVDVKSIVPYPIWRRDRPPVYRADNRPPEEVFEQGFHPRDTSMTNLDDYVNRNRPSAFVGTSTRQDIDNVLPRRYVYEVDAPGGIDVRDTFSTYGTNGARLYHEQEIAFPGGVHRRYISGAWPEGVPKTPENFISNPHYDPYPGYPRA</sequence>
<gene>
    <name evidence="5" type="ORF">J2S55_004714</name>
</gene>
<feature type="domain" description="Pierisin-like" evidence="3">
    <location>
        <begin position="229"/>
        <end position="348"/>
    </location>
</feature>
<evidence type="ECO:0000259" key="4">
    <source>
        <dbReference type="Pfam" id="PF25547"/>
    </source>
</evidence>
<feature type="domain" description="Outer membrane channel protein CpnT-like N-terminal" evidence="4">
    <location>
        <begin position="18"/>
        <end position="136"/>
    </location>
</feature>
<evidence type="ECO:0000313" key="5">
    <source>
        <dbReference type="EMBL" id="MDP9865448.1"/>
    </source>
</evidence>
<comment type="caution">
    <text evidence="5">The sequence shown here is derived from an EMBL/GenBank/DDBJ whole genome shotgun (WGS) entry which is preliminary data.</text>
</comment>
<evidence type="ECO:0000259" key="3">
    <source>
        <dbReference type="Pfam" id="PF22596"/>
    </source>
</evidence>
<feature type="transmembrane region" description="Helical" evidence="2">
    <location>
        <begin position="95"/>
        <end position="116"/>
    </location>
</feature>
<reference evidence="5 6" key="1">
    <citation type="submission" date="2023-07" db="EMBL/GenBank/DDBJ databases">
        <title>Sequencing the genomes of 1000 actinobacteria strains.</title>
        <authorList>
            <person name="Klenk H.-P."/>
        </authorList>
    </citation>
    <scope>NUCLEOTIDE SEQUENCE [LARGE SCALE GENOMIC DNA]</scope>
    <source>
        <strain evidence="5 6">DSM 44109</strain>
    </source>
</reference>
<dbReference type="Gene3D" id="3.90.210.10">
    <property type="entry name" value="Heat-Labile Enterotoxin, subunit A"/>
    <property type="match status" value="1"/>
</dbReference>
<dbReference type="Pfam" id="PF22596">
    <property type="entry name" value="Scabin-like"/>
    <property type="match status" value="1"/>
</dbReference>
<keyword evidence="2" id="KW-0472">Membrane</keyword>
<feature type="transmembrane region" description="Helical" evidence="2">
    <location>
        <begin position="128"/>
        <end position="147"/>
    </location>
</feature>
<evidence type="ECO:0000256" key="1">
    <source>
        <dbReference type="SAM" id="MobiDB-lite"/>
    </source>
</evidence>
<dbReference type="InterPro" id="IPR057746">
    <property type="entry name" value="CpnT-like_N"/>
</dbReference>
<accession>A0ABT9R8G9</accession>
<protein>
    <submittedName>
        <fullName evidence="5">Uncharacterized protein</fullName>
    </submittedName>
</protein>
<dbReference type="RefSeq" id="WP_306864819.1">
    <property type="nucleotide sequence ID" value="NZ_JAUSRB010000002.1"/>
</dbReference>
<dbReference type="Proteomes" id="UP001230426">
    <property type="component" value="Unassembled WGS sequence"/>
</dbReference>
<organism evidence="5 6">
    <name type="scientific">Streptosporangium brasiliense</name>
    <dbReference type="NCBI Taxonomy" id="47480"/>
    <lineage>
        <taxon>Bacteria</taxon>
        <taxon>Bacillati</taxon>
        <taxon>Actinomycetota</taxon>
        <taxon>Actinomycetes</taxon>
        <taxon>Streptosporangiales</taxon>
        <taxon>Streptosporangiaceae</taxon>
        <taxon>Streptosporangium</taxon>
    </lineage>
</organism>
<keyword evidence="2" id="KW-1133">Transmembrane helix</keyword>
<proteinExistence type="predicted"/>
<dbReference type="Pfam" id="PF25547">
    <property type="entry name" value="WXG100_2"/>
    <property type="match status" value="1"/>
</dbReference>
<feature type="region of interest" description="Disordered" evidence="1">
    <location>
        <begin position="233"/>
        <end position="253"/>
    </location>
</feature>
<evidence type="ECO:0000256" key="2">
    <source>
        <dbReference type="SAM" id="Phobius"/>
    </source>
</evidence>
<feature type="region of interest" description="Disordered" evidence="1">
    <location>
        <begin position="175"/>
        <end position="202"/>
    </location>
</feature>
<dbReference type="InterPro" id="IPR054695">
    <property type="entry name" value="Pierisin-like_dom"/>
</dbReference>
<dbReference type="EMBL" id="JAUSRB010000002">
    <property type="protein sequence ID" value="MDP9865448.1"/>
    <property type="molecule type" value="Genomic_DNA"/>
</dbReference>
<keyword evidence="6" id="KW-1185">Reference proteome</keyword>